<dbReference type="RefSeq" id="WP_238906065.1">
    <property type="nucleotide sequence ID" value="NZ_JAKOEM010000024.1"/>
</dbReference>
<comment type="caution">
    <text evidence="1">The sequence shown here is derived from an EMBL/GenBank/DDBJ whole genome shotgun (WGS) entry which is preliminary data.</text>
</comment>
<dbReference type="Proteomes" id="UP001165279">
    <property type="component" value="Unassembled WGS sequence"/>
</dbReference>
<keyword evidence="2" id="KW-1185">Reference proteome</keyword>
<protein>
    <recommendedName>
        <fullName evidence="3">Response regulatory domain-containing protein</fullName>
    </recommendedName>
</protein>
<evidence type="ECO:0000313" key="1">
    <source>
        <dbReference type="EMBL" id="MCG6560322.1"/>
    </source>
</evidence>
<evidence type="ECO:0000313" key="2">
    <source>
        <dbReference type="Proteomes" id="UP001165279"/>
    </source>
</evidence>
<dbReference type="EMBL" id="JAKOEM010000024">
    <property type="protein sequence ID" value="MCG6560322.1"/>
    <property type="molecule type" value="Genomic_DNA"/>
</dbReference>
<accession>A0ABS9P1F2</accession>
<sequence>MSKEMRPEPHLLVVGMNSSDVKATMSFARTLLDMLPAIPRGLLVDTRIADLAIGVGHRVVALDGTLREMPTDEQLRRTVKWEASRLETLIADLSSGRSERLSCEVAEGDLITCACAAAADEDILLLCQRPMLGFHGNVLLIGAPNSHSTKVLAMVRALANSSAAKISEVQTTEEVAAVFKRVDRSRVAAIVVDLNVGPLKSEEDLRHLFSAARCPVVVIGAKHIKPTCDKADASVT</sequence>
<reference evidence="1" key="1">
    <citation type="submission" date="2022-02" db="EMBL/GenBank/DDBJ databases">
        <title>The genome sequence of Ruegeria sp. 1NDH52C.</title>
        <authorList>
            <person name="Du J."/>
        </authorList>
    </citation>
    <scope>NUCLEOTIDE SEQUENCE</scope>
    <source>
        <strain evidence="1">1NDH52C</strain>
    </source>
</reference>
<gene>
    <name evidence="1" type="ORF">MB818_19095</name>
</gene>
<evidence type="ECO:0008006" key="3">
    <source>
        <dbReference type="Google" id="ProtNLM"/>
    </source>
</evidence>
<proteinExistence type="predicted"/>
<name>A0ABS9P1F2_9RHOB</name>
<organism evidence="1 2">
    <name type="scientific">Ruegeria alba</name>
    <dbReference type="NCBI Taxonomy" id="2916756"/>
    <lineage>
        <taxon>Bacteria</taxon>
        <taxon>Pseudomonadati</taxon>
        <taxon>Pseudomonadota</taxon>
        <taxon>Alphaproteobacteria</taxon>
        <taxon>Rhodobacterales</taxon>
        <taxon>Roseobacteraceae</taxon>
        <taxon>Ruegeria</taxon>
    </lineage>
</organism>